<accession>A0A132NIN5</accession>
<dbReference type="NCBIfam" id="TIGR03083">
    <property type="entry name" value="maleylpyruvate isomerase family mycothiol-dependent enzyme"/>
    <property type="match status" value="1"/>
</dbReference>
<reference evidence="4" key="3">
    <citation type="submission" date="2015-04" db="EMBL/GenBank/DDBJ databases">
        <title>Physiological reanalysis, assessment of diazotrophy, and genome sequences of multiple isolates of Streptomyces thermoautotrophicus.</title>
        <authorList>
            <person name="MacKellar D.C."/>
            <person name="Lieber L."/>
            <person name="Norman J."/>
            <person name="Bolger A."/>
            <person name="Tobin C."/>
            <person name="Murray J.W."/>
            <person name="Chang R."/>
            <person name="Ford T."/>
            <person name="Nguyen P.Q."/>
            <person name="Woodward J."/>
            <person name="Permingeat H."/>
            <person name="Joshi N.S."/>
            <person name="Silver P.A."/>
            <person name="Usadel B."/>
            <person name="Rutherford A.W."/>
            <person name="Friesen M."/>
            <person name="Prell J."/>
        </authorList>
    </citation>
    <scope>NUCLEOTIDE SEQUENCE [LARGE SCALE GENOMIC DNA]</scope>
    <source>
        <strain evidence="4">H1</strain>
    </source>
</reference>
<evidence type="ECO:0000313" key="6">
    <source>
        <dbReference type="Proteomes" id="UP000070659"/>
    </source>
</evidence>
<evidence type="ECO:0000313" key="2">
    <source>
        <dbReference type="EMBL" id="KWX04434.1"/>
    </source>
</evidence>
<organism evidence="3 5">
    <name type="scientific">Carbonactinospora thermoautotrophica</name>
    <dbReference type="NCBI Taxonomy" id="1469144"/>
    <lineage>
        <taxon>Bacteria</taxon>
        <taxon>Bacillati</taxon>
        <taxon>Actinomycetota</taxon>
        <taxon>Actinomycetes</taxon>
        <taxon>Kitasatosporales</taxon>
        <taxon>Carbonactinosporaceae</taxon>
        <taxon>Carbonactinospora</taxon>
    </lineage>
</organism>
<keyword evidence="4" id="KW-1185">Reference proteome</keyword>
<dbReference type="EMBL" id="JYIJ01000015">
    <property type="protein sequence ID" value="KWX04434.1"/>
    <property type="molecule type" value="Genomic_DNA"/>
</dbReference>
<evidence type="ECO:0000313" key="3">
    <source>
        <dbReference type="EMBL" id="KWX09979.1"/>
    </source>
</evidence>
<dbReference type="InterPro" id="IPR034660">
    <property type="entry name" value="DinB/YfiT-like"/>
</dbReference>
<dbReference type="Proteomes" id="UP000070188">
    <property type="component" value="Unassembled WGS sequence"/>
</dbReference>
<gene>
    <name evidence="1" type="ORF">LI90_1482</name>
    <name evidence="2" type="ORF">TH66_07560</name>
    <name evidence="3" type="ORF">TR74_06405</name>
</gene>
<dbReference type="RefSeq" id="WP_066885836.1">
    <property type="nucleotide sequence ID" value="NZ_CP171739.1"/>
</dbReference>
<dbReference type="InterPro" id="IPR017519">
    <property type="entry name" value="CHP03085"/>
</dbReference>
<dbReference type="EMBL" id="LAXD01000001">
    <property type="protein sequence ID" value="KWW99843.1"/>
    <property type="molecule type" value="Genomic_DNA"/>
</dbReference>
<sequence>MTTNYSRAERVALCDLLEQLGPDAPTLCEGWTTYDLAAHLVARERRPDSGPGLLFKPLAGWTEKVRQQQKDHPYPQLLHLIRSGPPPWSPFGMLPSIDAVANTVEFLVHHEDVRRAQPGWEPRDLEPAFEEVLWQRLRGAARLLFRGVPVGVILHWPDGRTATVRTGSPVVELTGKPSELLLYASGRRAHARVELAGPAEARQLLEDVDLRL</sequence>
<dbReference type="InterPro" id="IPR017517">
    <property type="entry name" value="Maleyloyr_isom"/>
</dbReference>
<dbReference type="SUPFAM" id="SSF109854">
    <property type="entry name" value="DinB/YfiT-like putative metalloenzymes"/>
    <property type="match status" value="1"/>
</dbReference>
<dbReference type="STRING" id="1469144.LI90_1482"/>
<evidence type="ECO:0000313" key="1">
    <source>
        <dbReference type="EMBL" id="KWW99843.1"/>
    </source>
</evidence>
<evidence type="ECO:0000313" key="5">
    <source>
        <dbReference type="Proteomes" id="UP000070598"/>
    </source>
</evidence>
<evidence type="ECO:0000313" key="4">
    <source>
        <dbReference type="Proteomes" id="UP000070188"/>
    </source>
</evidence>
<dbReference type="AlphaFoldDB" id="A0A132NIN5"/>
<proteinExistence type="predicted"/>
<dbReference type="OrthoDB" id="3268903at2"/>
<dbReference type="PATRIC" id="fig|1469144.10.peg.1625"/>
<dbReference type="EMBL" id="JYIK01000665">
    <property type="protein sequence ID" value="KWX09979.1"/>
    <property type="molecule type" value="Genomic_DNA"/>
</dbReference>
<reference evidence="3 6" key="2">
    <citation type="submission" date="2015-02" db="EMBL/GenBank/DDBJ databases">
        <title>Physiological reanalysis, assessment of diazotrophy, and genome sequences of multiple isolates of Streptomyces thermoautotrophicus.</title>
        <authorList>
            <person name="MacKellar D.C."/>
            <person name="Lieber L."/>
            <person name="Norman J."/>
            <person name="Bolger A."/>
            <person name="Tobin C."/>
            <person name="Murray J.W."/>
            <person name="Prell J."/>
        </authorList>
    </citation>
    <scope>NUCLEOTIDE SEQUENCE [LARGE SCALE GENOMIC DNA]</scope>
    <source>
        <strain evidence="3 6">UBT1</strain>
    </source>
</reference>
<protein>
    <submittedName>
        <fullName evidence="3">Uncharacterized protein</fullName>
    </submittedName>
</protein>
<dbReference type="NCBIfam" id="TIGR03085">
    <property type="entry name" value="TIGR03085 family metal-binding protein"/>
    <property type="match status" value="1"/>
</dbReference>
<comment type="caution">
    <text evidence="3">The sequence shown here is derived from an EMBL/GenBank/DDBJ whole genome shotgun (WGS) entry which is preliminary data.</text>
</comment>
<name>A0A132NIN5_9ACTN</name>
<reference evidence="1" key="4">
    <citation type="submission" date="2015-04" db="EMBL/GenBank/DDBJ databases">
        <title>Physiological reanalysis, assessment of diazotrophy, and genome sequences of multiple isolates of Streptomyces thermoautotrophicus.</title>
        <authorList>
            <person name="MacKellar D.C."/>
            <person name="Lieber L."/>
            <person name="Norman J."/>
            <person name="Bolger A."/>
            <person name="Tobin C."/>
            <person name="Murray J.W."/>
            <person name="Woodward J."/>
            <person name="Friesen M."/>
            <person name="Prell J."/>
        </authorList>
    </citation>
    <scope>NUCLEOTIDE SEQUENCE [LARGE SCALE GENOMIC DNA]</scope>
    <source>
        <strain evidence="1">H1</strain>
    </source>
</reference>
<dbReference type="Proteomes" id="UP000070659">
    <property type="component" value="Unassembled WGS sequence"/>
</dbReference>
<dbReference type="Proteomes" id="UP000070598">
    <property type="component" value="Unassembled WGS sequence"/>
</dbReference>
<reference evidence="5" key="1">
    <citation type="submission" date="2015-02" db="EMBL/GenBank/DDBJ databases">
        <title>Physiological reanalysis, assessment of diazotrophy, and genome sequences of multiple isolates of Streptomyces thermoautotrophicus.</title>
        <authorList>
            <person name="MacKellar D.C."/>
            <person name="Lieber L."/>
            <person name="Norman J."/>
            <person name="Bolger A."/>
            <person name="Tobin C."/>
            <person name="Murray J.W."/>
            <person name="Friesen M."/>
            <person name="Prell J."/>
        </authorList>
    </citation>
    <scope>NUCLEOTIDE SEQUENCE [LARGE SCALE GENOMIC DNA]</scope>
    <source>
        <strain evidence="5">UBT1</strain>
    </source>
</reference>